<reference evidence="3 4" key="1">
    <citation type="submission" date="2019-09" db="EMBL/GenBank/DDBJ databases">
        <title>Draft genome sequence of Ginsengibacter sp. BR5-29.</title>
        <authorList>
            <person name="Im W.-T."/>
        </authorList>
    </citation>
    <scope>NUCLEOTIDE SEQUENCE [LARGE SCALE GENOMIC DNA]</scope>
    <source>
        <strain evidence="3 4">BR5-29</strain>
    </source>
</reference>
<dbReference type="InterPro" id="IPR014782">
    <property type="entry name" value="Peptidase_M1_dom"/>
</dbReference>
<dbReference type="Proteomes" id="UP000326903">
    <property type="component" value="Unassembled WGS sequence"/>
</dbReference>
<feature type="signal peptide" evidence="1">
    <location>
        <begin position="1"/>
        <end position="23"/>
    </location>
</feature>
<keyword evidence="4" id="KW-1185">Reference proteome</keyword>
<evidence type="ECO:0000313" key="4">
    <source>
        <dbReference type="Proteomes" id="UP000326903"/>
    </source>
</evidence>
<name>A0A5J5ICW0_9BACT</name>
<dbReference type="Gene3D" id="1.10.390.10">
    <property type="entry name" value="Neutral Protease Domain 2"/>
    <property type="match status" value="1"/>
</dbReference>
<sequence>MKNFITSCILLLISIIFSYNTSAQDSVSIYNKNKVFDPSFMSQDATEFRSANGAPGPKYWQNSANYIIHSTLDEKDTTLNGDVTINYTNNSPGELKYLWLQLDQNLFNPDSRGSAATLVSGDRFDVKGYTKGGYQIQSASVLYKGKTYKIEPVITDTRMQLRLPFSVKPNGDKINITVNYFFSIPQYGADRMGRLYTKNGVIYQLAQWYPRMCVYDAVEGWNTLPYMGLGEFYCEYGNFDYYVTVPADMIVAGSGDLQNPQQVLTAKEVSRLNEARRSDSTVTIIKEDEIGSASMRPVKSGLLTWHFKMQNSRDVSWTASKAFIWDAARINFPSGRKGISMAVYPVESKGYNAYGRSTQYLKQSIEFYSKDYFEYPWNSAVVVAGVALGMEYPSIVFCSYKIGKANLWHDVTHEIGHNWFPMIVGSNERRFMWMDEGMNTFINGYASNSFNHGEYGDTTNRSILGMARTLQRSKDALMTPPESISLNDYGQYYFKTATGLNILRNSVIGADRFDYAFKTYIHRWAFKHPQPNDFFRTMNDAAGDDLNWFWKEWFCETWKLDQAVKEVKYADNNAANGALITLENLQEMVMPVTVKVTEKNGNTQEIKLPVEIWQRGGEWTFKYNSTTAVTSIVLDPHGELPDIDRKNNDWKSSE</sequence>
<evidence type="ECO:0000313" key="3">
    <source>
        <dbReference type="EMBL" id="KAA9035861.1"/>
    </source>
</evidence>
<dbReference type="AlphaFoldDB" id="A0A5J5ICW0"/>
<dbReference type="GO" id="GO:0008237">
    <property type="term" value="F:metallopeptidase activity"/>
    <property type="evidence" value="ECO:0007669"/>
    <property type="project" value="InterPro"/>
</dbReference>
<dbReference type="InterPro" id="IPR027268">
    <property type="entry name" value="Peptidase_M4/M1_CTD_sf"/>
</dbReference>
<feature type="chain" id="PRO_5023808682" evidence="1">
    <location>
        <begin position="24"/>
        <end position="654"/>
    </location>
</feature>
<feature type="domain" description="Peptidase M1 membrane alanine aminopeptidase" evidence="2">
    <location>
        <begin position="409"/>
        <end position="553"/>
    </location>
</feature>
<dbReference type="EMBL" id="VYQF01000010">
    <property type="protein sequence ID" value="KAA9035861.1"/>
    <property type="molecule type" value="Genomic_DNA"/>
</dbReference>
<keyword evidence="1" id="KW-0732">Signal</keyword>
<dbReference type="GO" id="GO:0008270">
    <property type="term" value="F:zinc ion binding"/>
    <property type="evidence" value="ECO:0007669"/>
    <property type="project" value="InterPro"/>
</dbReference>
<protein>
    <submittedName>
        <fullName evidence="3">M1 family metallopeptidase</fullName>
    </submittedName>
</protein>
<dbReference type="Pfam" id="PF01433">
    <property type="entry name" value="Peptidase_M1"/>
    <property type="match status" value="1"/>
</dbReference>
<dbReference type="SUPFAM" id="SSF55486">
    <property type="entry name" value="Metalloproteases ('zincins'), catalytic domain"/>
    <property type="match status" value="1"/>
</dbReference>
<organism evidence="3 4">
    <name type="scientific">Ginsengibacter hankyongi</name>
    <dbReference type="NCBI Taxonomy" id="2607284"/>
    <lineage>
        <taxon>Bacteria</taxon>
        <taxon>Pseudomonadati</taxon>
        <taxon>Bacteroidota</taxon>
        <taxon>Chitinophagia</taxon>
        <taxon>Chitinophagales</taxon>
        <taxon>Chitinophagaceae</taxon>
        <taxon>Ginsengibacter</taxon>
    </lineage>
</organism>
<accession>A0A5J5ICW0</accession>
<evidence type="ECO:0000259" key="2">
    <source>
        <dbReference type="Pfam" id="PF01433"/>
    </source>
</evidence>
<dbReference type="RefSeq" id="WP_150416688.1">
    <property type="nucleotide sequence ID" value="NZ_VYQF01000010.1"/>
</dbReference>
<gene>
    <name evidence="3" type="ORF">FW778_20105</name>
</gene>
<evidence type="ECO:0000256" key="1">
    <source>
        <dbReference type="SAM" id="SignalP"/>
    </source>
</evidence>
<proteinExistence type="predicted"/>
<comment type="caution">
    <text evidence="3">The sequence shown here is derived from an EMBL/GenBank/DDBJ whole genome shotgun (WGS) entry which is preliminary data.</text>
</comment>
<dbReference type="CDD" id="cd09604">
    <property type="entry name" value="M1_APN_like"/>
    <property type="match status" value="1"/>
</dbReference>